<evidence type="ECO:0000313" key="3">
    <source>
        <dbReference type="EMBL" id="GAD51066.1"/>
    </source>
</evidence>
<dbReference type="eggNOG" id="COG5295">
    <property type="taxonomic scope" value="Bacteria"/>
</dbReference>
<feature type="transmembrane region" description="Helical" evidence="1">
    <location>
        <begin position="47"/>
        <end position="68"/>
    </location>
</feature>
<sequence>MKFEFELDFIALIFLIVAALGFVGMALCQKKFTPPKPRDPSERGSIFMALFGAVALVAILGSAIMAYMNGPLRNSIFLTNRNIANTQMTVAAQMAVAAAAAQANSGDCDGDGIIEPLPWRAKGAGEPDPPTGGGFIPSQVGTSKSDPWGGPYGYCVWDHGSKIGDAACGGPSQNRLAGADSDGFATVAIISSGPDRTFQTTCSAFKDTSPHDGLPDTDLVAKDAGSDDLITVYTYREAVGASSGLWQLKSGDANTATIGSKDIEVGGNANFAGQVITDSLNSRSGLLSVNDPLRLPDETEFPTCTADLVGAIRRYQGAVEICGVDSGSNYAFLPVGGGSGGGSGSLNDLSDVVADYDDFENMFLGDGAGRVNATGEGNTALGIDALYNNTSGGWNISIGYTSLDRNTTGSENVAVGTNALHDNTTGNYNVAVGSNALWYGTVSNNTAVGYSALKVNTTGTSNAAVGYQALSKNTTASGNTALGSQALQNSTTGSANTAVGTSTLQNNTTGMSNTAVGTNALYSTKTGGYNVALGNQALFNNTTGTNNTALGYQALYTSTTSTGNTAVGYQALTLANFNSYNTASYNTAVGNLTLSKNTWGEGNTAVGNTALQNNTTGFHNTALGFEALKSTTGASDSTAVGYQALSSYKDGYAYSTAVGARALANANNGGFNTAVGSHALEQTTTGTNNTAVGVDAAASNTEGGGNTAIGMWALTTNTTGASNTVLGLDALSSNTTGSYNVSVGRGSMGSNTEGSFNTVVGNSAGGSGGDNVAVGYSALAGSGDRNIAVGIWALESNSTGYGNVGVGYAALDTNTTGSNNTALGYFADVSSANLTNATAIGNDAKATASNSIVLGNSDITKIYAKVTSITAISDRRLKRDIGDLGLGLDFLRKLRPVQYRFNNGDDTLRYGFIAQEVEAALPASLQRKVEESAPGKELALLNRQADERRTYRLSYGELTAPLVKAVQQLAANDDQTAKEIATLKGEIAALREAQRSCTGR</sequence>
<protein>
    <recommendedName>
        <fullName evidence="2">Peptidase S74 domain-containing protein</fullName>
    </recommendedName>
</protein>
<keyword evidence="1" id="KW-1133">Transmembrane helix</keyword>
<keyword evidence="1" id="KW-0812">Transmembrane</keyword>
<evidence type="ECO:0000259" key="2">
    <source>
        <dbReference type="PROSITE" id="PS51688"/>
    </source>
</evidence>
<dbReference type="RefSeq" id="WP_021691884.1">
    <property type="nucleotide sequence ID" value="NZ_BASZ01000016.1"/>
</dbReference>
<reference evidence="3 4" key="1">
    <citation type="submission" date="2013-09" db="EMBL/GenBank/DDBJ databases">
        <title>Whole genome shotgun sequence of Novosphingobium tardaugens NBRC 16725.</title>
        <authorList>
            <person name="Isaki S."/>
            <person name="Hosoyama A."/>
            <person name="Tsuchikane K."/>
            <person name="Katsumata H."/>
            <person name="Ando Y."/>
            <person name="Yamazaki S."/>
            <person name="Fujita N."/>
        </authorList>
    </citation>
    <scope>NUCLEOTIDE SEQUENCE [LARGE SCALE GENOMIC DNA]</scope>
    <source>
        <strain evidence="3 4">NBRC 16725</strain>
    </source>
</reference>
<dbReference type="InterPro" id="IPR030392">
    <property type="entry name" value="S74_ICA"/>
</dbReference>
<name>U2YBZ4_9SPHN</name>
<dbReference type="OrthoDB" id="8041027at2"/>
<accession>U2YBZ4</accession>
<dbReference type="InterPro" id="IPR011049">
    <property type="entry name" value="Serralysin-like_metalloprot_C"/>
</dbReference>
<evidence type="ECO:0000313" key="4">
    <source>
        <dbReference type="Proteomes" id="UP000016568"/>
    </source>
</evidence>
<gene>
    <name evidence="3" type="ORF">NT2_16_00020</name>
</gene>
<dbReference type="Pfam" id="PF13884">
    <property type="entry name" value="Peptidase_S74"/>
    <property type="match status" value="1"/>
</dbReference>
<proteinExistence type="predicted"/>
<dbReference type="KEGG" id="ntd:EGO55_19480"/>
<feature type="domain" description="Peptidase S74" evidence="2">
    <location>
        <begin position="873"/>
        <end position="987"/>
    </location>
</feature>
<dbReference type="AlphaFoldDB" id="U2YBZ4"/>
<organism evidence="3 4">
    <name type="scientific">Caenibius tardaugens NBRC 16725</name>
    <dbReference type="NCBI Taxonomy" id="1219035"/>
    <lineage>
        <taxon>Bacteria</taxon>
        <taxon>Pseudomonadati</taxon>
        <taxon>Pseudomonadota</taxon>
        <taxon>Alphaproteobacteria</taxon>
        <taxon>Sphingomonadales</taxon>
        <taxon>Erythrobacteraceae</taxon>
        <taxon>Caenibius</taxon>
    </lineage>
</organism>
<dbReference type="Proteomes" id="UP000016568">
    <property type="component" value="Unassembled WGS sequence"/>
</dbReference>
<feature type="transmembrane region" description="Helical" evidence="1">
    <location>
        <begin position="6"/>
        <end position="27"/>
    </location>
</feature>
<dbReference type="PROSITE" id="PS51688">
    <property type="entry name" value="ICA"/>
    <property type="match status" value="1"/>
</dbReference>
<dbReference type="EMBL" id="BASZ01000016">
    <property type="protein sequence ID" value="GAD51066.1"/>
    <property type="molecule type" value="Genomic_DNA"/>
</dbReference>
<comment type="caution">
    <text evidence="3">The sequence shown here is derived from an EMBL/GenBank/DDBJ whole genome shotgun (WGS) entry which is preliminary data.</text>
</comment>
<evidence type="ECO:0000256" key="1">
    <source>
        <dbReference type="SAM" id="Phobius"/>
    </source>
</evidence>
<keyword evidence="4" id="KW-1185">Reference proteome</keyword>
<keyword evidence="1" id="KW-0472">Membrane</keyword>
<dbReference type="Gene3D" id="2.150.10.10">
    <property type="entry name" value="Serralysin-like metalloprotease, C-terminal"/>
    <property type="match status" value="2"/>
</dbReference>